<accession>U6MUG3</accession>
<keyword evidence="1" id="KW-0472">Membrane</keyword>
<evidence type="ECO:0000313" key="3">
    <source>
        <dbReference type="Proteomes" id="UP000030754"/>
    </source>
</evidence>
<dbReference type="GeneID" id="25474068"/>
<feature type="transmembrane region" description="Helical" evidence="1">
    <location>
        <begin position="601"/>
        <end position="620"/>
    </location>
</feature>
<sequence>MSPILPHAKKLSNNGKLVTTPLSRSNGKGCHPLHYVRSTLQMATGSRCVEAAICMCSGQDPPVYTDKSGAYADHNAGALVSLLSDKAQSIYCGTATECGDDTILVCYIKPSGIEASASPVTRQMWHKYDEYKKTKPVLAEHAGEDLLDAVNAVRGAEDLKLDAFTAAQSAELGEFKEKSAATSYENALYALTCEQINSSTIDPVVQEEYTLIYYSKEGEAVPTADETVAFWQTGLDQLGSVGVRFATSQEERPPAFEPKSEVMKRARRTRSSGGTEIYYKSEVAGYVSMMVDEAREMRCYDATGCTNSALICFVKAPTLVQGQQPISEETWNKITATEEPEPEPEPPTSISFTRLQEDKSCVKEINGFRTQETLGLKGFTEAKASAKATRNTQLSEPMSGVTCEALKNGTVTIMVSCSRAPFHYILAMRIVTFNSFLFVLVLVARRFTEHHRNGKNRHFVHFLSRLESGEAKCTTFPCFALLFSSQDTNMTKSLMYYSGTEATCSVAVAAWKKGYEQFSAIPPAYTTSETVYKKGDATNFVSLISEGESTTAACYSVGGCDQQGIVCELSPAVFTKDKAPISESTWKKVSETMSQGNGAPAAFSTTLLSTALVAAVAFAFNF</sequence>
<reference evidence="2" key="2">
    <citation type="submission" date="2013-10" db="EMBL/GenBank/DDBJ databases">
        <authorList>
            <person name="Aslett M."/>
        </authorList>
    </citation>
    <scope>NUCLEOTIDE SEQUENCE [LARGE SCALE GENOMIC DNA]</scope>
    <source>
        <strain evidence="2">Houghton</strain>
    </source>
</reference>
<dbReference type="OrthoDB" id="347313at2759"/>
<evidence type="ECO:0000256" key="1">
    <source>
        <dbReference type="SAM" id="Phobius"/>
    </source>
</evidence>
<keyword evidence="3" id="KW-1185">Reference proteome</keyword>
<dbReference type="RefSeq" id="XP_013436093.1">
    <property type="nucleotide sequence ID" value="XM_013580639.1"/>
</dbReference>
<dbReference type="AlphaFoldDB" id="U6MUG3"/>
<dbReference type="InterPro" id="IPR021288">
    <property type="entry name" value="Surface_antigen"/>
</dbReference>
<dbReference type="Proteomes" id="UP000030754">
    <property type="component" value="Unassembled WGS sequence"/>
</dbReference>
<dbReference type="EMBL" id="HG724651">
    <property type="protein sequence ID" value="CDJ67626.1"/>
    <property type="molecule type" value="Genomic_DNA"/>
</dbReference>
<evidence type="ECO:0000313" key="2">
    <source>
        <dbReference type="EMBL" id="CDJ67626.1"/>
    </source>
</evidence>
<gene>
    <name evidence="2" type="ORF">ENH_00039080</name>
</gene>
<reference evidence="2" key="1">
    <citation type="submission" date="2013-10" db="EMBL/GenBank/DDBJ databases">
        <title>Genomic analysis of the causative agents of coccidiosis in chickens.</title>
        <authorList>
            <person name="Reid A.J."/>
            <person name="Blake D."/>
            <person name="Billington K."/>
            <person name="Browne H."/>
            <person name="Dunn M."/>
            <person name="Hung S."/>
            <person name="Kawahara F."/>
            <person name="Miranda-Saavedra D."/>
            <person name="Mourier T."/>
            <person name="Nagra H."/>
            <person name="Otto T.D."/>
            <person name="Rawlings N."/>
            <person name="Sanchez A."/>
            <person name="Sanders M."/>
            <person name="Subramaniam C."/>
            <person name="Tay Y."/>
            <person name="Dear P."/>
            <person name="Doerig C."/>
            <person name="Gruber A."/>
            <person name="Parkinson J."/>
            <person name="Shirley M."/>
            <person name="Wan K.L."/>
            <person name="Berriman M."/>
            <person name="Tomley F."/>
            <person name="Pain A."/>
        </authorList>
    </citation>
    <scope>NUCLEOTIDE SEQUENCE [LARGE SCALE GENOMIC DNA]</scope>
    <source>
        <strain evidence="2">Houghton</strain>
    </source>
</reference>
<dbReference type="Pfam" id="PF11054">
    <property type="entry name" value="Surface_antigen"/>
    <property type="match status" value="2"/>
</dbReference>
<dbReference type="VEuPathDB" id="ToxoDB:ENH_00039080"/>
<feature type="transmembrane region" description="Helical" evidence="1">
    <location>
        <begin position="422"/>
        <end position="443"/>
    </location>
</feature>
<keyword evidence="1" id="KW-0812">Transmembrane</keyword>
<keyword evidence="1" id="KW-1133">Transmembrane helix</keyword>
<organism evidence="2 3">
    <name type="scientific">Eimeria necatrix</name>
    <dbReference type="NCBI Taxonomy" id="51315"/>
    <lineage>
        <taxon>Eukaryota</taxon>
        <taxon>Sar</taxon>
        <taxon>Alveolata</taxon>
        <taxon>Apicomplexa</taxon>
        <taxon>Conoidasida</taxon>
        <taxon>Coccidia</taxon>
        <taxon>Eucoccidiorida</taxon>
        <taxon>Eimeriorina</taxon>
        <taxon>Eimeriidae</taxon>
        <taxon>Eimeria</taxon>
    </lineage>
</organism>
<protein>
    <submittedName>
        <fullName evidence="2">SAG family member</fullName>
    </submittedName>
</protein>
<name>U6MUG3_9EIME</name>
<proteinExistence type="predicted"/>